<feature type="compositionally biased region" description="Basic and acidic residues" evidence="17">
    <location>
        <begin position="486"/>
        <end position="509"/>
    </location>
</feature>
<evidence type="ECO:0000256" key="7">
    <source>
        <dbReference type="ARBA" id="ARBA00022555"/>
    </source>
</evidence>
<dbReference type="EMBL" id="DF237049">
    <property type="protein sequence ID" value="GAQ82108.1"/>
    <property type="molecule type" value="Genomic_DNA"/>
</dbReference>
<dbReference type="OMA" id="MSHANDY"/>
<keyword evidence="8" id="KW-0808">Transferase</keyword>
<evidence type="ECO:0000256" key="2">
    <source>
        <dbReference type="ARBA" id="ARBA00002552"/>
    </source>
</evidence>
<keyword evidence="11" id="KW-0648">Protein biosynthesis</keyword>
<evidence type="ECO:0000256" key="9">
    <source>
        <dbReference type="ARBA" id="ARBA00022884"/>
    </source>
</evidence>
<dbReference type="InterPro" id="IPR015421">
    <property type="entry name" value="PyrdxlP-dep_Trfase_major"/>
</dbReference>
<evidence type="ECO:0000256" key="15">
    <source>
        <dbReference type="ARBA" id="ARBA00032693"/>
    </source>
</evidence>
<dbReference type="GO" id="GO:0000049">
    <property type="term" value="F:tRNA binding"/>
    <property type="evidence" value="ECO:0000318"/>
    <property type="project" value="GO_Central"/>
</dbReference>
<dbReference type="OrthoDB" id="10263545at2759"/>
<gene>
    <name evidence="18" type="ORF">KFL_001000300</name>
</gene>
<dbReference type="EC" id="2.9.1.2" evidence="5"/>
<evidence type="ECO:0000256" key="8">
    <source>
        <dbReference type="ARBA" id="ARBA00022679"/>
    </source>
</evidence>
<feature type="compositionally biased region" description="Polar residues" evidence="17">
    <location>
        <begin position="431"/>
        <end position="442"/>
    </location>
</feature>
<evidence type="ECO:0000256" key="5">
    <source>
        <dbReference type="ARBA" id="ARBA00012464"/>
    </source>
</evidence>
<sequence length="660" mass="70095">MDGANLQLAESLLSKSYVLQGQQALKQRHNLVKSLLSNKRLPDTGWDDASIEWFLQDLSMMDSNNFLDNVGMGEREAKCASPLVWKRHYGMAHGIGRSGSITDEQPKAAGSTLLAKLSNALVKDSLEIAGLKDIGAVSVLPLATGMTLMLSLMALKKRRPPAARYVLWPRMDQKSCLKCILAAGLEVVVIPNRLEGDQLRTDVAAIQAKSAELGSDQIVCVLTTTSCFATRAPDRVEEVAKLCQKLGVGHIINNAYGVQCAVICGSITQAWRRGRVDAVIQSTDKNFLVPVGGAVIAAGSRECSLVDAMNRAYPGRASMSPLMDVFITLLSLGKTGWKKVLADREVTYAYLKQRLTHVAEAQGERLLHTPDNPISLALTLTTLDLRQPVQSTTKPCAAAAPGQVSLGNRQEPVGAVPLQPAASDIGPASVTAESTARSTGNTHAEEGVTSAPPEGAREGAVGGRDTAATGEYTQGVTEAAQLRREDGDCAHPSEETAELRQRLPEHDEAGGSVSGHVREDEGSVSAGVDSGGEPAEPGDADASGPDGAGRPATQGGGRKPSSQLTFFGSMLFARCVSGSRVIPRGDDKVIEGIPFAGFGSSYDKFPYSYMTAAAAIGSTCEEVDTFITRLERCFADFRKKFGNSRRPMHTSELTNSPLSS</sequence>
<dbReference type="Gene3D" id="3.40.640.10">
    <property type="entry name" value="Type I PLP-dependent aspartate aminotransferase-like (Major domain)"/>
    <property type="match status" value="1"/>
</dbReference>
<proteinExistence type="inferred from homology"/>
<evidence type="ECO:0000256" key="6">
    <source>
        <dbReference type="ARBA" id="ARBA00021963"/>
    </source>
</evidence>
<dbReference type="GO" id="GO:0001514">
    <property type="term" value="P:selenocysteine incorporation"/>
    <property type="evidence" value="ECO:0000318"/>
    <property type="project" value="GO_Central"/>
</dbReference>
<dbReference type="InterPro" id="IPR015424">
    <property type="entry name" value="PyrdxlP-dep_Trfase"/>
</dbReference>
<reference evidence="18 19" key="1">
    <citation type="journal article" date="2014" name="Nat. Commun.">
        <title>Klebsormidium flaccidum genome reveals primary factors for plant terrestrial adaptation.</title>
        <authorList>
            <person name="Hori K."/>
            <person name="Maruyama F."/>
            <person name="Fujisawa T."/>
            <person name="Togashi T."/>
            <person name="Yamamoto N."/>
            <person name="Seo M."/>
            <person name="Sato S."/>
            <person name="Yamada T."/>
            <person name="Mori H."/>
            <person name="Tajima N."/>
            <person name="Moriyama T."/>
            <person name="Ikeuchi M."/>
            <person name="Watanabe M."/>
            <person name="Wada H."/>
            <person name="Kobayashi K."/>
            <person name="Saito M."/>
            <person name="Masuda T."/>
            <person name="Sasaki-Sekimoto Y."/>
            <person name="Mashiguchi K."/>
            <person name="Awai K."/>
            <person name="Shimojima M."/>
            <person name="Masuda S."/>
            <person name="Iwai M."/>
            <person name="Nobusawa T."/>
            <person name="Narise T."/>
            <person name="Kondo S."/>
            <person name="Saito H."/>
            <person name="Sato R."/>
            <person name="Murakawa M."/>
            <person name="Ihara Y."/>
            <person name="Oshima-Yamada Y."/>
            <person name="Ohtaka K."/>
            <person name="Satoh M."/>
            <person name="Sonobe K."/>
            <person name="Ishii M."/>
            <person name="Ohtani R."/>
            <person name="Kanamori-Sato M."/>
            <person name="Honoki R."/>
            <person name="Miyazaki D."/>
            <person name="Mochizuki H."/>
            <person name="Umetsu J."/>
            <person name="Higashi K."/>
            <person name="Shibata D."/>
            <person name="Kamiya Y."/>
            <person name="Sato N."/>
            <person name="Nakamura Y."/>
            <person name="Tabata S."/>
            <person name="Ida S."/>
            <person name="Kurokawa K."/>
            <person name="Ohta H."/>
        </authorList>
    </citation>
    <scope>NUCLEOTIDE SEQUENCE [LARGE SCALE GENOMIC DNA]</scope>
    <source>
        <strain evidence="18 19">NIES-2285</strain>
    </source>
</reference>
<evidence type="ECO:0000256" key="11">
    <source>
        <dbReference type="ARBA" id="ARBA00022917"/>
    </source>
</evidence>
<dbReference type="AlphaFoldDB" id="A0A1Y1I1V3"/>
<dbReference type="Pfam" id="PF05889">
    <property type="entry name" value="SepSecS"/>
    <property type="match status" value="2"/>
</dbReference>
<dbReference type="PANTHER" id="PTHR12944:SF2">
    <property type="entry name" value="O-PHOSPHOSERYL-TRNA(SEC) SELENIUM TRANSFERASE"/>
    <property type="match status" value="1"/>
</dbReference>
<protein>
    <recommendedName>
        <fullName evidence="6">O-phosphoseryl-tRNA(Sec) selenium transferase</fullName>
        <ecNumber evidence="5">2.9.1.2</ecNumber>
    </recommendedName>
    <alternativeName>
        <fullName evidence="13">Selenocysteine synthase</fullName>
    </alternativeName>
    <alternativeName>
        <fullName evidence="14">Selenocysteinyl-tRNA(Sec) synthase</fullName>
    </alternativeName>
    <alternativeName>
        <fullName evidence="15">Sep-tRNA:Sec-tRNA synthase</fullName>
    </alternativeName>
</protein>
<dbReference type="InterPro" id="IPR019872">
    <property type="entry name" value="Sec-tRNA_Se_transferase"/>
</dbReference>
<evidence type="ECO:0000256" key="12">
    <source>
        <dbReference type="ARBA" id="ARBA00023266"/>
    </source>
</evidence>
<evidence type="ECO:0000256" key="17">
    <source>
        <dbReference type="SAM" id="MobiDB-lite"/>
    </source>
</evidence>
<evidence type="ECO:0000256" key="13">
    <source>
        <dbReference type="ARBA" id="ARBA00030669"/>
    </source>
</evidence>
<evidence type="ECO:0000313" key="19">
    <source>
        <dbReference type="Proteomes" id="UP000054558"/>
    </source>
</evidence>
<evidence type="ECO:0000256" key="3">
    <source>
        <dbReference type="ARBA" id="ARBA00004822"/>
    </source>
</evidence>
<keyword evidence="10" id="KW-0663">Pyridoxal phosphate</keyword>
<dbReference type="NCBIfam" id="TIGR03531">
    <property type="entry name" value="selenium_SpcS"/>
    <property type="match status" value="1"/>
</dbReference>
<comment type="catalytic activity">
    <reaction evidence="16">
        <text>O-phospho-L-seryl-tRNA(Sec) + selenophosphate + H2O = L-selenocysteinyl-tRNA(Sec) + 2 phosphate</text>
        <dbReference type="Rhea" id="RHEA:25041"/>
        <dbReference type="Rhea" id="RHEA-COMP:9743"/>
        <dbReference type="Rhea" id="RHEA-COMP:9947"/>
        <dbReference type="ChEBI" id="CHEBI:15377"/>
        <dbReference type="ChEBI" id="CHEBI:16144"/>
        <dbReference type="ChEBI" id="CHEBI:43474"/>
        <dbReference type="ChEBI" id="CHEBI:78551"/>
        <dbReference type="ChEBI" id="CHEBI:78573"/>
        <dbReference type="EC" id="2.9.1.2"/>
    </reaction>
</comment>
<evidence type="ECO:0000256" key="4">
    <source>
        <dbReference type="ARBA" id="ARBA00007037"/>
    </source>
</evidence>
<evidence type="ECO:0000256" key="14">
    <source>
        <dbReference type="ARBA" id="ARBA00032048"/>
    </source>
</evidence>
<keyword evidence="7" id="KW-0820">tRNA-binding</keyword>
<dbReference type="Gene3D" id="3.90.1150.10">
    <property type="entry name" value="Aspartate Aminotransferase, domain 1"/>
    <property type="match status" value="1"/>
</dbReference>
<dbReference type="InterPro" id="IPR015422">
    <property type="entry name" value="PyrdxlP-dep_Trfase_small"/>
</dbReference>
<evidence type="ECO:0000256" key="16">
    <source>
        <dbReference type="ARBA" id="ARBA00048808"/>
    </source>
</evidence>
<feature type="region of interest" description="Disordered" evidence="17">
    <location>
        <begin position="417"/>
        <end position="471"/>
    </location>
</feature>
<dbReference type="STRING" id="105231.A0A1Y1I1V3"/>
<organism evidence="18 19">
    <name type="scientific">Klebsormidium nitens</name>
    <name type="common">Green alga</name>
    <name type="synonym">Ulothrix nitens</name>
    <dbReference type="NCBI Taxonomy" id="105231"/>
    <lineage>
        <taxon>Eukaryota</taxon>
        <taxon>Viridiplantae</taxon>
        <taxon>Streptophyta</taxon>
        <taxon>Klebsormidiophyceae</taxon>
        <taxon>Klebsormidiales</taxon>
        <taxon>Klebsormidiaceae</taxon>
        <taxon>Klebsormidium</taxon>
    </lineage>
</organism>
<accession>A0A1Y1I1V3</accession>
<keyword evidence="19" id="KW-1185">Reference proteome</keyword>
<comment type="function">
    <text evidence="2">Converts O-phosphoseryl-tRNA(Sec) to selenocysteinyl-tRNA(Sec) required for selenoprotein biosynthesis.</text>
</comment>
<dbReference type="Proteomes" id="UP000054558">
    <property type="component" value="Unassembled WGS sequence"/>
</dbReference>
<dbReference type="GO" id="GO:0001717">
    <property type="term" value="P:conversion of seryl-tRNAsec to selenocys-tRNAsec"/>
    <property type="evidence" value="ECO:0007669"/>
    <property type="project" value="InterPro"/>
</dbReference>
<comment type="pathway">
    <text evidence="3">Aminoacyl-tRNA biosynthesis; selenocysteinyl-tRNA(Sec) biosynthesis; selenocysteinyl-tRNA(Sec) from L-seryl-tRNA(Sec) (archaeal/eukaryal route): step 2/2.</text>
</comment>
<comment type="cofactor">
    <cofactor evidence="1">
        <name>pyridoxal 5'-phosphate</name>
        <dbReference type="ChEBI" id="CHEBI:597326"/>
    </cofactor>
</comment>
<dbReference type="GO" id="GO:0098621">
    <property type="term" value="F:O-phosphoseryl-tRNA(Sec) selenium transferase activity"/>
    <property type="evidence" value="ECO:0007669"/>
    <property type="project" value="UniProtKB-EC"/>
</dbReference>
<dbReference type="PANTHER" id="PTHR12944">
    <property type="entry name" value="SOLUBLE LIVER ANTIGEN/LIVER PANCREAS ANTIGEN"/>
    <property type="match status" value="1"/>
</dbReference>
<comment type="similarity">
    <text evidence="4">Belongs to the SepSecS family.</text>
</comment>
<dbReference type="SUPFAM" id="SSF53383">
    <property type="entry name" value="PLP-dependent transferases"/>
    <property type="match status" value="2"/>
</dbReference>
<keyword evidence="9" id="KW-0694">RNA-binding</keyword>
<evidence type="ECO:0000256" key="1">
    <source>
        <dbReference type="ARBA" id="ARBA00001933"/>
    </source>
</evidence>
<feature type="region of interest" description="Disordered" evidence="17">
    <location>
        <begin position="486"/>
        <end position="561"/>
    </location>
</feature>
<evidence type="ECO:0000256" key="10">
    <source>
        <dbReference type="ARBA" id="ARBA00022898"/>
    </source>
</evidence>
<dbReference type="InterPro" id="IPR008829">
    <property type="entry name" value="SepSecS/SepCysS"/>
</dbReference>
<dbReference type="UniPathway" id="UPA00906">
    <property type="reaction ID" value="UER00898"/>
</dbReference>
<keyword evidence="12" id="KW-0711">Selenium</keyword>
<name>A0A1Y1I1V3_KLENI</name>
<evidence type="ECO:0000313" key="18">
    <source>
        <dbReference type="EMBL" id="GAQ82108.1"/>
    </source>
</evidence>
<feature type="compositionally biased region" description="Low complexity" evidence="17">
    <location>
        <begin position="534"/>
        <end position="552"/>
    </location>
</feature>